<keyword evidence="1" id="KW-0472">Membrane</keyword>
<dbReference type="PANTHER" id="PTHR35279">
    <property type="match status" value="1"/>
</dbReference>
<sequence length="1319" mass="142907">MKRFLRLTITAFLLVAFALPLVPPQQVLAAGWLANYDYRKEITITGTTEGAVTDYAMKLRVFKEGKLVSYSGSDESIAQYRPYEIGLAFGSGDYDYEVYAGNPVVEAGPEAYDIRMAKDSWIISIDDKFVMYYTGHDAADVHSINVAESYDGVNWIKYDSNPIMEKQGAGWEALGVARASVYDTEAVGANRYRMLYMAAGAGPVWQIGYAFSADGYAWTRGGANPVIPTGVGWESEHTGAPSPIVKIGSTYYVYYEGYSYPRWKIGLVTFTDFEGVYTKHGSNPVFTPRTLATQYLDDTLPIATTTVTVLDTSVFEVGEPVWLRDVSTNNLMFNRVDSITDATHLELEDVADQEYETDDVIRSWMYRSVAYMDVRYENETWKMTYTAFESTGTVDRRVTGYATSDDGINWDVDFVNSPPIPYDLDGGGWDDRHVSDPRIFQGDFANKVFLNGILQDDFDDIRFTKTDGTTELDFWVETNSVVSGVTATIWVEFDSIAASPGTETFYIYWGNNAAVDASDGDATFDFFDDFPGAAIDGAKWDLVNAPTVVVAGSTVTVTNPGAAAYKAIRSDNTFDKYGRLRYEGSLKSGVTSANAKNAIALGTLGSLGAPIVAQLWGLGGGDIFRAGSVGLYDDHAYADGDDALHVVQADWVAANVYWYIDEFLVETNDNDIPAVDLNVEAIVNKTTAPSEAVLDWIFYDEDIVIPEPAWTTWGATESTYATVVTYLATELASTSVKFNGEITDTGTTNVVERGFEYGLTTAYGNDWTEGGVFAAEPYDHIITGLDNDTTYHYRAMARNTSGWAYGEDKVFSTTDVDIPSATTTAIITYSSETATLPGTLDSLGAYSPVYVSFEYGETTAYLDGPTADQTETAPGAITADVTGLTPNTLYHYRIRVRYDGSYVYGADETFTTNALGAPTLTTGSAVGISNTGATIQGTLTSLGDYSPVYVYFEYGLTAGYGASGSPTSDQTKTSTGGLNAAISGLSPDTLYHYRMVVRYGAALTVNGADATFTTTTSGEPGVDDPDDLRIDDVKIFTNYLEPGDMLVVLAFRIVYDSGKPVLDIGEYFDNQLLDATTVKAQLPVTSWGYRPGSIYLNADSAPAWSGSYRVKIIGTPDKWGVPPETYRDITAGDYQSSLTQLDSWVILLAESIESFEQSLNEYYPDLVVTAPGGARALTSEGGGMFNTGIPGLSTVRPNIFSAVTGWLIPGAPAVHDTTPSKEAMTTENMGDYIEGLLSGAADFLEMETTTLGGFVFGGAYIIIACIMGAMLGGALVGMGLASPVLIMGAWFGLVSPALLMVIAMIFVFFIVKAIWLGST</sequence>
<name>A0A0F9RMG0_9ZZZZ</name>
<dbReference type="Gene3D" id="2.115.10.20">
    <property type="entry name" value="Glycosyl hydrolase domain, family 43"/>
    <property type="match status" value="3"/>
</dbReference>
<organism evidence="3">
    <name type="scientific">marine sediment metagenome</name>
    <dbReference type="NCBI Taxonomy" id="412755"/>
    <lineage>
        <taxon>unclassified sequences</taxon>
        <taxon>metagenomes</taxon>
        <taxon>ecological metagenomes</taxon>
    </lineage>
</organism>
<gene>
    <name evidence="3" type="ORF">LCGC14_0877760</name>
</gene>
<dbReference type="InterPro" id="IPR036116">
    <property type="entry name" value="FN3_sf"/>
</dbReference>
<dbReference type="SUPFAM" id="SSF75005">
    <property type="entry name" value="Arabinanase/levansucrase/invertase"/>
    <property type="match status" value="2"/>
</dbReference>
<protein>
    <recommendedName>
        <fullName evidence="2">DUF2341 domain-containing protein</fullName>
    </recommendedName>
</protein>
<dbReference type="SUPFAM" id="SSF49265">
    <property type="entry name" value="Fibronectin type III"/>
    <property type="match status" value="1"/>
</dbReference>
<keyword evidence="1" id="KW-1133">Transmembrane helix</keyword>
<dbReference type="PANTHER" id="PTHR35279:SF1">
    <property type="entry name" value="ARABINANASE_LEVANSUCRASE_INVERTASE"/>
    <property type="match status" value="1"/>
</dbReference>
<dbReference type="Pfam" id="PF10102">
    <property type="entry name" value="DUF2341"/>
    <property type="match status" value="1"/>
</dbReference>
<accession>A0A0F9RMG0</accession>
<keyword evidence="1" id="KW-0812">Transmembrane</keyword>
<feature type="domain" description="DUF2341" evidence="2">
    <location>
        <begin position="457"/>
        <end position="542"/>
    </location>
</feature>
<comment type="caution">
    <text evidence="3">The sequence shown here is derived from an EMBL/GenBank/DDBJ whole genome shotgun (WGS) entry which is preliminary data.</text>
</comment>
<reference evidence="3" key="1">
    <citation type="journal article" date="2015" name="Nature">
        <title>Complex archaea that bridge the gap between prokaryotes and eukaryotes.</title>
        <authorList>
            <person name="Spang A."/>
            <person name="Saw J.H."/>
            <person name="Jorgensen S.L."/>
            <person name="Zaremba-Niedzwiedzka K."/>
            <person name="Martijn J."/>
            <person name="Lind A.E."/>
            <person name="van Eijk R."/>
            <person name="Schleper C."/>
            <person name="Guy L."/>
            <person name="Ettema T.J."/>
        </authorList>
    </citation>
    <scope>NUCLEOTIDE SEQUENCE</scope>
</reference>
<dbReference type="InterPro" id="IPR018765">
    <property type="entry name" value="DUF2341"/>
</dbReference>
<evidence type="ECO:0000313" key="3">
    <source>
        <dbReference type="EMBL" id="KKN26131.1"/>
    </source>
</evidence>
<proteinExistence type="predicted"/>
<dbReference type="InterPro" id="IPR023296">
    <property type="entry name" value="Glyco_hydro_beta-prop_sf"/>
</dbReference>
<evidence type="ECO:0000259" key="2">
    <source>
        <dbReference type="Pfam" id="PF10102"/>
    </source>
</evidence>
<feature type="transmembrane region" description="Helical" evidence="1">
    <location>
        <begin position="1289"/>
        <end position="1315"/>
    </location>
</feature>
<evidence type="ECO:0000256" key="1">
    <source>
        <dbReference type="SAM" id="Phobius"/>
    </source>
</evidence>
<feature type="transmembrane region" description="Helical" evidence="1">
    <location>
        <begin position="1254"/>
        <end position="1277"/>
    </location>
</feature>
<dbReference type="EMBL" id="LAZR01002745">
    <property type="protein sequence ID" value="KKN26131.1"/>
    <property type="molecule type" value="Genomic_DNA"/>
</dbReference>